<name>A0A7E4V3J7_PANRE</name>
<proteinExistence type="predicted"/>
<organism evidence="2 3">
    <name type="scientific">Panagrellus redivivus</name>
    <name type="common">Microworm</name>
    <dbReference type="NCBI Taxonomy" id="6233"/>
    <lineage>
        <taxon>Eukaryota</taxon>
        <taxon>Metazoa</taxon>
        <taxon>Ecdysozoa</taxon>
        <taxon>Nematoda</taxon>
        <taxon>Chromadorea</taxon>
        <taxon>Rhabditida</taxon>
        <taxon>Tylenchina</taxon>
        <taxon>Panagrolaimomorpha</taxon>
        <taxon>Panagrolaimoidea</taxon>
        <taxon>Panagrolaimidae</taxon>
        <taxon>Panagrellus</taxon>
    </lineage>
</organism>
<evidence type="ECO:0000313" key="3">
    <source>
        <dbReference type="WBParaSite" id="Pan_g16063.t1"/>
    </source>
</evidence>
<evidence type="ECO:0000313" key="2">
    <source>
        <dbReference type="Proteomes" id="UP000492821"/>
    </source>
</evidence>
<protein>
    <submittedName>
        <fullName evidence="3">Uncharacterized protein</fullName>
    </submittedName>
</protein>
<feature type="compositionally biased region" description="Basic and acidic residues" evidence="1">
    <location>
        <begin position="27"/>
        <end position="36"/>
    </location>
</feature>
<accession>A0A7E4V3J7</accession>
<dbReference type="Proteomes" id="UP000492821">
    <property type="component" value="Unassembled WGS sequence"/>
</dbReference>
<sequence length="99" mass="10627">MVYENEPKSGVFQKKRKPTAPRPDGWAPRERCRKAFEPSAVHPNGISTPASATSIARDSIAARNAPSSPTENACRDRLVALGLDSRSVSSRAADAHALD</sequence>
<reference evidence="2" key="1">
    <citation type="journal article" date="2013" name="Genetics">
        <title>The draft genome and transcriptome of Panagrellus redivivus are shaped by the harsh demands of a free-living lifestyle.</title>
        <authorList>
            <person name="Srinivasan J."/>
            <person name="Dillman A.R."/>
            <person name="Macchietto M.G."/>
            <person name="Heikkinen L."/>
            <person name="Lakso M."/>
            <person name="Fracchia K.M."/>
            <person name="Antoshechkin I."/>
            <person name="Mortazavi A."/>
            <person name="Wong G."/>
            <person name="Sternberg P.W."/>
        </authorList>
    </citation>
    <scope>NUCLEOTIDE SEQUENCE [LARGE SCALE GENOMIC DNA]</scope>
    <source>
        <strain evidence="2">MT8872</strain>
    </source>
</reference>
<keyword evidence="2" id="KW-1185">Reference proteome</keyword>
<feature type="region of interest" description="Disordered" evidence="1">
    <location>
        <begin position="1"/>
        <end position="71"/>
    </location>
</feature>
<dbReference type="WBParaSite" id="Pan_g16063.t1">
    <property type="protein sequence ID" value="Pan_g16063.t1"/>
    <property type="gene ID" value="Pan_g16063"/>
</dbReference>
<reference evidence="3" key="2">
    <citation type="submission" date="2020-10" db="UniProtKB">
        <authorList>
            <consortium name="WormBaseParasite"/>
        </authorList>
    </citation>
    <scope>IDENTIFICATION</scope>
</reference>
<dbReference type="AlphaFoldDB" id="A0A7E4V3J7"/>
<feature type="compositionally biased region" description="Polar residues" evidence="1">
    <location>
        <begin position="45"/>
        <end position="56"/>
    </location>
</feature>
<evidence type="ECO:0000256" key="1">
    <source>
        <dbReference type="SAM" id="MobiDB-lite"/>
    </source>
</evidence>